<keyword evidence="3" id="KW-0508">mRNA splicing</keyword>
<dbReference type="InterPro" id="IPR003891">
    <property type="entry name" value="Initiation_fac_eIF4g_MI"/>
</dbReference>
<name>A0A1B7TJX5_9ASCO</name>
<proteinExistence type="predicted"/>
<dbReference type="PANTHER" id="PTHR18034">
    <property type="entry name" value="CELL CYCLE CONTROL PROTEIN CWF22-RELATED"/>
    <property type="match status" value="1"/>
</dbReference>
<dbReference type="OrthoDB" id="3938623at2759"/>
<dbReference type="GO" id="GO:0000398">
    <property type="term" value="P:mRNA splicing, via spliceosome"/>
    <property type="evidence" value="ECO:0007669"/>
    <property type="project" value="TreeGrafter"/>
</dbReference>
<reference evidence="8" key="1">
    <citation type="journal article" date="2016" name="Proc. Natl. Acad. Sci. U.S.A.">
        <title>Comparative genomics of biotechnologically important yeasts.</title>
        <authorList>
            <person name="Riley R."/>
            <person name="Haridas S."/>
            <person name="Wolfe K.H."/>
            <person name="Lopes M.R."/>
            <person name="Hittinger C.T."/>
            <person name="Goeker M."/>
            <person name="Salamov A.A."/>
            <person name="Wisecaver J.H."/>
            <person name="Long T.M."/>
            <person name="Calvey C.H."/>
            <person name="Aerts A.L."/>
            <person name="Barry K.W."/>
            <person name="Choi C."/>
            <person name="Clum A."/>
            <person name="Coughlan A.Y."/>
            <person name="Deshpande S."/>
            <person name="Douglass A.P."/>
            <person name="Hanson S.J."/>
            <person name="Klenk H.-P."/>
            <person name="LaButti K.M."/>
            <person name="Lapidus A."/>
            <person name="Lindquist E.A."/>
            <person name="Lipzen A.M."/>
            <person name="Meier-Kolthoff J.P."/>
            <person name="Ohm R.A."/>
            <person name="Otillar R.P."/>
            <person name="Pangilinan J.L."/>
            <person name="Peng Y."/>
            <person name="Rokas A."/>
            <person name="Rosa C.A."/>
            <person name="Scheuner C."/>
            <person name="Sibirny A.A."/>
            <person name="Slot J.C."/>
            <person name="Stielow J.B."/>
            <person name="Sun H."/>
            <person name="Kurtzman C.P."/>
            <person name="Blackwell M."/>
            <person name="Grigoriev I.V."/>
            <person name="Jeffries T.W."/>
        </authorList>
    </citation>
    <scope>NUCLEOTIDE SEQUENCE [LARGE SCALE GENOMIC DNA]</scope>
    <source>
        <strain evidence="8">NRRL Y-1626</strain>
    </source>
</reference>
<protein>
    <recommendedName>
        <fullName evidence="5">Pre-mRNA-splicing factor CWC22</fullName>
    </recommendedName>
</protein>
<evidence type="ECO:0000256" key="3">
    <source>
        <dbReference type="ARBA" id="ARBA00023187"/>
    </source>
</evidence>
<organism evidence="7 8">
    <name type="scientific">Hanseniaspora valbyensis NRRL Y-1626</name>
    <dbReference type="NCBI Taxonomy" id="766949"/>
    <lineage>
        <taxon>Eukaryota</taxon>
        <taxon>Fungi</taxon>
        <taxon>Dikarya</taxon>
        <taxon>Ascomycota</taxon>
        <taxon>Saccharomycotina</taxon>
        <taxon>Saccharomycetes</taxon>
        <taxon>Saccharomycodales</taxon>
        <taxon>Saccharomycodaceae</taxon>
        <taxon>Hanseniaspora</taxon>
    </lineage>
</organism>
<gene>
    <name evidence="7" type="ORF">HANVADRAFT_51359</name>
</gene>
<accession>A0A1B7TJX5</accession>
<dbReference type="PROSITE" id="PS51366">
    <property type="entry name" value="MI"/>
    <property type="match status" value="1"/>
</dbReference>
<keyword evidence="2" id="KW-0507">mRNA processing</keyword>
<evidence type="ECO:0000256" key="4">
    <source>
        <dbReference type="ARBA" id="ARBA00023242"/>
    </source>
</evidence>
<keyword evidence="4" id="KW-0539">Nucleus</keyword>
<dbReference type="AlphaFoldDB" id="A0A1B7TJX5"/>
<evidence type="ECO:0000259" key="6">
    <source>
        <dbReference type="PROSITE" id="PS51366"/>
    </source>
</evidence>
<dbReference type="Proteomes" id="UP000092321">
    <property type="component" value="Unassembled WGS sequence"/>
</dbReference>
<evidence type="ECO:0000313" key="7">
    <source>
        <dbReference type="EMBL" id="OBA28945.1"/>
    </source>
</evidence>
<comment type="subcellular location">
    <subcellularLocation>
        <location evidence="1">Nucleus</location>
    </subcellularLocation>
</comment>
<feature type="non-terminal residue" evidence="7">
    <location>
        <position position="414"/>
    </location>
</feature>
<feature type="domain" description="MI" evidence="6">
    <location>
        <begin position="233"/>
        <end position="355"/>
    </location>
</feature>
<evidence type="ECO:0000256" key="2">
    <source>
        <dbReference type="ARBA" id="ARBA00022664"/>
    </source>
</evidence>
<dbReference type="EMBL" id="LXPE01000002">
    <property type="protein sequence ID" value="OBA28945.1"/>
    <property type="molecule type" value="Genomic_DNA"/>
</dbReference>
<comment type="caution">
    <text evidence="7">The sequence shown here is derived from an EMBL/GenBank/DDBJ whole genome shotgun (WGS) entry which is preliminary data.</text>
</comment>
<dbReference type="GO" id="GO:0003723">
    <property type="term" value="F:RNA binding"/>
    <property type="evidence" value="ECO:0007669"/>
    <property type="project" value="TreeGrafter"/>
</dbReference>
<sequence length="414" mass="48229">MSGNSDENAFNYIISKGYLKNAINSNIEEQNDDIPSEQSETIDINNIQSFINELVASIYEDNNTETLLKENEELVIKYLLKITFDDLNKFSNCNLNNIIIIGILAKLNYFNDILLMEFFQALLKSKQLNKIKILINLLGESINDENLISEDIKNNLLEILNRRKIELPIYPEKFEWEIIFNLCDSLDRKLEAFDITKEDLSNLTTFAIKKDISQIIIKKDTDLEVLKETKTTDYKRLIYLIIKSSGTSDEIVHKILNLGVKKHEDKLSILQTIMLNCSEEKLYSKLYENIVIKLCDANGDWEDCLEEDFANFYLNDIEDEEVFVNLSNITNLSKMFARLLAEDALDFKVLQVIKINQRDTTEKKRVFLKFLFKELVMDLSLEKVKKIMLKNKKLKPYLKGSIFPNIENGKDMIY</sequence>
<keyword evidence="8" id="KW-1185">Reference proteome</keyword>
<evidence type="ECO:0000256" key="5">
    <source>
        <dbReference type="ARBA" id="ARBA00040804"/>
    </source>
</evidence>
<evidence type="ECO:0000256" key="1">
    <source>
        <dbReference type="ARBA" id="ARBA00004123"/>
    </source>
</evidence>
<dbReference type="PANTHER" id="PTHR18034:SF3">
    <property type="entry name" value="PRE-MRNA-SPLICING FACTOR CWC22 HOMOLOG"/>
    <property type="match status" value="1"/>
</dbReference>
<evidence type="ECO:0000313" key="8">
    <source>
        <dbReference type="Proteomes" id="UP000092321"/>
    </source>
</evidence>
<dbReference type="InterPro" id="IPR050781">
    <property type="entry name" value="CWC22_splicing_factor"/>
</dbReference>
<dbReference type="GO" id="GO:0071013">
    <property type="term" value="C:catalytic step 2 spliceosome"/>
    <property type="evidence" value="ECO:0007669"/>
    <property type="project" value="TreeGrafter"/>
</dbReference>